<evidence type="ECO:0000259" key="1">
    <source>
        <dbReference type="PROSITE" id="PS50943"/>
    </source>
</evidence>
<accession>M6RPG9</accession>
<keyword evidence="2" id="KW-0238">DNA-binding</keyword>
<dbReference type="SUPFAM" id="SSF47413">
    <property type="entry name" value="lambda repressor-like DNA-binding domains"/>
    <property type="match status" value="1"/>
</dbReference>
<dbReference type="CDD" id="cd00093">
    <property type="entry name" value="HTH_XRE"/>
    <property type="match status" value="1"/>
</dbReference>
<dbReference type="Gene3D" id="1.10.260.40">
    <property type="entry name" value="lambda repressor-like DNA-binding domains"/>
    <property type="match status" value="1"/>
</dbReference>
<dbReference type="PROSITE" id="PS50943">
    <property type="entry name" value="HTH_CROC1"/>
    <property type="match status" value="1"/>
</dbReference>
<reference evidence="2 3" key="1">
    <citation type="submission" date="2013-01" db="EMBL/GenBank/DDBJ databases">
        <authorList>
            <person name="Harkins D.M."/>
            <person name="Durkin A.S."/>
            <person name="Brinkac L.M."/>
            <person name="Haft D.H."/>
            <person name="Selengut J.D."/>
            <person name="Sanka R."/>
            <person name="DePew J."/>
            <person name="Purushe J."/>
            <person name="Picardeau M."/>
            <person name="Werts C."/>
            <person name="Goarant C."/>
            <person name="Vinetz J.M."/>
            <person name="Sutton G.G."/>
            <person name="Nierman W.C."/>
            <person name="Fouts D.E."/>
        </authorList>
    </citation>
    <scope>NUCLEOTIDE SEQUENCE [LARGE SCALE GENOMIC DNA]</scope>
    <source>
        <strain evidence="2 3">Verdun HP</strain>
    </source>
</reference>
<dbReference type="EMBL" id="AHNZ02000968">
    <property type="protein sequence ID" value="EMO02813.1"/>
    <property type="molecule type" value="Genomic_DNA"/>
</dbReference>
<dbReference type="GO" id="GO:0003677">
    <property type="term" value="F:DNA binding"/>
    <property type="evidence" value="ECO:0007669"/>
    <property type="project" value="UniProtKB-KW"/>
</dbReference>
<dbReference type="InterPro" id="IPR001387">
    <property type="entry name" value="Cro/C1-type_HTH"/>
</dbReference>
<comment type="caution">
    <text evidence="2">The sequence shown here is derived from an EMBL/GenBank/DDBJ whole genome shotgun (WGS) entry which is preliminary data.</text>
</comment>
<evidence type="ECO:0000313" key="2">
    <source>
        <dbReference type="EMBL" id="EMO02813.1"/>
    </source>
</evidence>
<feature type="domain" description="HTH cro/C1-type" evidence="1">
    <location>
        <begin position="12"/>
        <end position="67"/>
    </location>
</feature>
<name>M6RPG9_LEPIR</name>
<evidence type="ECO:0000313" key="3">
    <source>
        <dbReference type="Proteomes" id="UP000012092"/>
    </source>
</evidence>
<dbReference type="InterPro" id="IPR010982">
    <property type="entry name" value="Lambda_DNA-bd_dom_sf"/>
</dbReference>
<protein>
    <submittedName>
        <fullName evidence="2">DNA-binding helix-turn-helix protein</fullName>
    </submittedName>
</protein>
<sequence length="152" mass="17829">MYKSDKKFPDRLKKLIEILGLSQAEFARSIDLKPAFISDLINQRAKSFSQESLLKLRVAHNVNPLWLISGEGQMLITELEIKTDLETDHYRSLLRKIKTRPQIEVLLESLMEVSDSELEALRVVIEKFRKKNNYFFPETQTQDLRFLVRMCA</sequence>
<dbReference type="SMART" id="SM00530">
    <property type="entry name" value="HTH_XRE"/>
    <property type="match status" value="1"/>
</dbReference>
<dbReference type="Proteomes" id="UP000012092">
    <property type="component" value="Unassembled WGS sequence"/>
</dbReference>
<gene>
    <name evidence="2" type="ORF">LEP1GSC116_0321</name>
</gene>
<proteinExistence type="predicted"/>
<dbReference type="AlphaFoldDB" id="M6RPG9"/>
<dbReference type="Pfam" id="PF01381">
    <property type="entry name" value="HTH_3"/>
    <property type="match status" value="1"/>
</dbReference>
<organism evidence="2 3">
    <name type="scientific">Leptospira interrogans serovar Icterohaemorrhagiae str. Verdun HP</name>
    <dbReference type="NCBI Taxonomy" id="1049910"/>
    <lineage>
        <taxon>Bacteria</taxon>
        <taxon>Pseudomonadati</taxon>
        <taxon>Spirochaetota</taxon>
        <taxon>Spirochaetia</taxon>
        <taxon>Leptospirales</taxon>
        <taxon>Leptospiraceae</taxon>
        <taxon>Leptospira</taxon>
    </lineage>
</organism>